<dbReference type="PROSITE" id="PS00018">
    <property type="entry name" value="EF_HAND_1"/>
    <property type="match status" value="1"/>
</dbReference>
<gene>
    <name evidence="3" type="ORF">NTG6680_1196</name>
</gene>
<dbReference type="InterPro" id="IPR002048">
    <property type="entry name" value="EF_hand_dom"/>
</dbReference>
<feature type="domain" description="EF-hand" evidence="2">
    <location>
        <begin position="1"/>
        <end position="24"/>
    </location>
</feature>
<dbReference type="InterPro" id="IPR011992">
    <property type="entry name" value="EF-hand-dom_pair"/>
</dbReference>
<evidence type="ECO:0000259" key="2">
    <source>
        <dbReference type="PROSITE" id="PS50222"/>
    </source>
</evidence>
<dbReference type="EMBL" id="OU912926">
    <property type="protein sequence ID" value="CAG9932449.1"/>
    <property type="molecule type" value="Genomic_DNA"/>
</dbReference>
<evidence type="ECO:0000256" key="1">
    <source>
        <dbReference type="SAM" id="MobiDB-lite"/>
    </source>
</evidence>
<reference evidence="3 4" key="1">
    <citation type="submission" date="2021-10" db="EMBL/GenBank/DDBJ databases">
        <authorList>
            <person name="Koch H."/>
        </authorList>
    </citation>
    <scope>NUCLEOTIDE SEQUENCE [LARGE SCALE GENOMIC DNA]</scope>
    <source>
        <strain evidence="3">6680</strain>
    </source>
</reference>
<keyword evidence="4" id="KW-1185">Reference proteome</keyword>
<sequence length="44" mass="4930">MDANGDGQLSSEEMKASYKKMMSEKSTKETLINSKFRGISRVTN</sequence>
<dbReference type="InterPro" id="IPR018247">
    <property type="entry name" value="EF_Hand_1_Ca_BS"/>
</dbReference>
<organism evidence="3 4">
    <name type="scientific">Candidatus Nitrotoga arctica</name>
    <dbReference type="NCBI Taxonomy" id="453162"/>
    <lineage>
        <taxon>Bacteria</taxon>
        <taxon>Pseudomonadati</taxon>
        <taxon>Pseudomonadota</taxon>
        <taxon>Betaproteobacteria</taxon>
        <taxon>Nitrosomonadales</taxon>
        <taxon>Gallionellaceae</taxon>
        <taxon>Candidatus Nitrotoga</taxon>
    </lineage>
</organism>
<evidence type="ECO:0000313" key="3">
    <source>
        <dbReference type="EMBL" id="CAG9932449.1"/>
    </source>
</evidence>
<feature type="region of interest" description="Disordered" evidence="1">
    <location>
        <begin position="1"/>
        <end position="29"/>
    </location>
</feature>
<dbReference type="Gene3D" id="1.10.238.10">
    <property type="entry name" value="EF-hand"/>
    <property type="match status" value="1"/>
</dbReference>
<dbReference type="SUPFAM" id="SSF47473">
    <property type="entry name" value="EF-hand"/>
    <property type="match status" value="1"/>
</dbReference>
<feature type="compositionally biased region" description="Basic and acidic residues" evidence="1">
    <location>
        <begin position="12"/>
        <end position="28"/>
    </location>
</feature>
<name>A0ABM8YY29_9PROT</name>
<evidence type="ECO:0000313" key="4">
    <source>
        <dbReference type="Proteomes" id="UP000839052"/>
    </source>
</evidence>
<accession>A0ABM8YY29</accession>
<proteinExistence type="predicted"/>
<dbReference type="Proteomes" id="UP000839052">
    <property type="component" value="Chromosome"/>
</dbReference>
<protein>
    <recommendedName>
        <fullName evidence="2">EF-hand domain-containing protein</fullName>
    </recommendedName>
</protein>
<dbReference type="PROSITE" id="PS50222">
    <property type="entry name" value="EF_HAND_2"/>
    <property type="match status" value="1"/>
</dbReference>